<reference evidence="2 3" key="1">
    <citation type="submission" date="2023-12" db="EMBL/GenBank/DDBJ databases">
        <title>Baltic Sea Cyanobacteria.</title>
        <authorList>
            <person name="Delbaje E."/>
            <person name="Fewer D.P."/>
            <person name="Shishido T.K."/>
        </authorList>
    </citation>
    <scope>NUCLEOTIDE SEQUENCE [LARGE SCALE GENOMIC DNA]</scope>
    <source>
        <strain evidence="2 3">UHCC 0060</strain>
    </source>
</reference>
<keyword evidence="1" id="KW-1277">Toxin-antitoxin system</keyword>
<keyword evidence="3" id="KW-1185">Reference proteome</keyword>
<protein>
    <submittedName>
        <fullName evidence="2">Type II toxin-antitoxin system mRNA interferase toxin, RelE/StbE family</fullName>
    </submittedName>
</protein>
<dbReference type="Proteomes" id="UP001303285">
    <property type="component" value="Unassembled WGS sequence"/>
</dbReference>
<name>A0ABU5UR47_NODSP</name>
<dbReference type="InterPro" id="IPR007712">
    <property type="entry name" value="RelE/ParE_toxin"/>
</dbReference>
<dbReference type="RefSeq" id="WP_006198691.1">
    <property type="nucleotide sequence ID" value="NZ_JAYGHK010000029.1"/>
</dbReference>
<comment type="caution">
    <text evidence="2">The sequence shown here is derived from an EMBL/GenBank/DDBJ whole genome shotgun (WGS) entry which is preliminary data.</text>
</comment>
<proteinExistence type="predicted"/>
<dbReference type="SUPFAM" id="SSF143011">
    <property type="entry name" value="RelE-like"/>
    <property type="match status" value="1"/>
</dbReference>
<evidence type="ECO:0000313" key="3">
    <source>
        <dbReference type="Proteomes" id="UP001303285"/>
    </source>
</evidence>
<evidence type="ECO:0000313" key="2">
    <source>
        <dbReference type="EMBL" id="MEA5608587.1"/>
    </source>
</evidence>
<dbReference type="InterPro" id="IPR035093">
    <property type="entry name" value="RelE/ParE_toxin_dom_sf"/>
</dbReference>
<dbReference type="NCBIfam" id="TIGR02385">
    <property type="entry name" value="RelE_StbE"/>
    <property type="match status" value="1"/>
</dbReference>
<dbReference type="Pfam" id="PF15738">
    <property type="entry name" value="YafQ_toxin"/>
    <property type="match status" value="1"/>
</dbReference>
<dbReference type="Gene3D" id="3.30.2310.20">
    <property type="entry name" value="RelE-like"/>
    <property type="match status" value="1"/>
</dbReference>
<gene>
    <name evidence="2" type="ORF">VB695_10950</name>
</gene>
<organism evidence="2 3">
    <name type="scientific">Nodularia spumigena UHCC 0060</name>
    <dbReference type="NCBI Taxonomy" id="3110300"/>
    <lineage>
        <taxon>Bacteria</taxon>
        <taxon>Bacillati</taxon>
        <taxon>Cyanobacteriota</taxon>
        <taxon>Cyanophyceae</taxon>
        <taxon>Nostocales</taxon>
        <taxon>Nodulariaceae</taxon>
        <taxon>Nodularia</taxon>
    </lineage>
</organism>
<dbReference type="InterPro" id="IPR004386">
    <property type="entry name" value="Toxin_YafQ-like"/>
</dbReference>
<evidence type="ECO:0000256" key="1">
    <source>
        <dbReference type="ARBA" id="ARBA00022649"/>
    </source>
</evidence>
<sequence>MKLLVWDTSFKRAFKRVIRKNPQLEGKIFEILELLASDIFNPVLKSHKLSGQLEGLWACSVAYDCRIIYTLKQAEDAQEEIIVLVDIGSHDEVY</sequence>
<dbReference type="EMBL" id="JAYGHK010000029">
    <property type="protein sequence ID" value="MEA5608587.1"/>
    <property type="molecule type" value="Genomic_DNA"/>
</dbReference>
<accession>A0ABU5UR47</accession>